<evidence type="ECO:0000313" key="6">
    <source>
        <dbReference type="EMBL" id="SDH04533.1"/>
    </source>
</evidence>
<dbReference type="Proteomes" id="UP000199495">
    <property type="component" value="Unassembled WGS sequence"/>
</dbReference>
<dbReference type="GO" id="GO:0003700">
    <property type="term" value="F:DNA-binding transcription factor activity"/>
    <property type="evidence" value="ECO:0007669"/>
    <property type="project" value="InterPro"/>
</dbReference>
<dbReference type="PRINTS" id="PR00039">
    <property type="entry name" value="HTHLYSR"/>
</dbReference>
<dbReference type="Gene3D" id="3.40.190.10">
    <property type="entry name" value="Periplasmic binding protein-like II"/>
    <property type="match status" value="2"/>
</dbReference>
<evidence type="ECO:0000256" key="3">
    <source>
        <dbReference type="ARBA" id="ARBA00023125"/>
    </source>
</evidence>
<keyword evidence="4" id="KW-0804">Transcription</keyword>
<dbReference type="EMBL" id="FNCS01000018">
    <property type="protein sequence ID" value="SDH04533.1"/>
    <property type="molecule type" value="Genomic_DNA"/>
</dbReference>
<evidence type="ECO:0000313" key="7">
    <source>
        <dbReference type="Proteomes" id="UP000199495"/>
    </source>
</evidence>
<comment type="similarity">
    <text evidence="1">Belongs to the LysR transcriptional regulatory family.</text>
</comment>
<dbReference type="InterPro" id="IPR036390">
    <property type="entry name" value="WH_DNA-bd_sf"/>
</dbReference>
<dbReference type="STRING" id="440168.SAMN04487974_1189"/>
<dbReference type="AlphaFoldDB" id="A0A1G7Z703"/>
<evidence type="ECO:0000256" key="1">
    <source>
        <dbReference type="ARBA" id="ARBA00009437"/>
    </source>
</evidence>
<protein>
    <submittedName>
        <fullName evidence="6">DNA-binding transcriptional regulator, LysR family</fullName>
    </submittedName>
</protein>
<dbReference type="GO" id="GO:0043565">
    <property type="term" value="F:sequence-specific DNA binding"/>
    <property type="evidence" value="ECO:0007669"/>
    <property type="project" value="TreeGrafter"/>
</dbReference>
<keyword evidence="7" id="KW-1185">Reference proteome</keyword>
<dbReference type="Gene3D" id="1.10.10.10">
    <property type="entry name" value="Winged helix-like DNA-binding domain superfamily/Winged helix DNA-binding domain"/>
    <property type="match status" value="1"/>
</dbReference>
<accession>A0A1G7Z703</accession>
<evidence type="ECO:0000256" key="4">
    <source>
        <dbReference type="ARBA" id="ARBA00023163"/>
    </source>
</evidence>
<name>A0A1G7Z703_9HYPH</name>
<keyword evidence="2" id="KW-0805">Transcription regulation</keyword>
<dbReference type="OrthoDB" id="9807765at2"/>
<sequence>MSLRRHIPSASALLAFEAAARLGSFSRAAEELNITQPAVSHAIAAMERHLGQKLFIRSGPRLILTENGEKLGRVTTRSFSAIQEVFEDIEGRDPTRETVMLSISSGMATHWLMPRYDRFRDHFPQVDLQFQLIPGSVGGPLYNCDLGLRVASGEDSAELDGRFAPERILAVCSPAYLAEFGKFESPRRPQTLIALPDHWFGWPEFSHAAQYRLTSDGDRLSFSDYSVCVQAALSGQGVALGWTSVTSRLLADGLLVTASDTVVVTGRSYHFVTSSQRATRPIVQAVREWLIKEMHKDEAELEELLA</sequence>
<reference evidence="6 7" key="1">
    <citation type="submission" date="2016-10" db="EMBL/GenBank/DDBJ databases">
        <authorList>
            <person name="de Groot N.N."/>
        </authorList>
    </citation>
    <scope>NUCLEOTIDE SEQUENCE [LARGE SCALE GENOMIC DNA]</scope>
    <source>
        <strain evidence="6 7">CGMCC 1.10267</strain>
    </source>
</reference>
<dbReference type="InterPro" id="IPR005119">
    <property type="entry name" value="LysR_subst-bd"/>
</dbReference>
<feature type="domain" description="HTH lysR-type" evidence="5">
    <location>
        <begin position="8"/>
        <end position="65"/>
    </location>
</feature>
<dbReference type="InterPro" id="IPR036388">
    <property type="entry name" value="WH-like_DNA-bd_sf"/>
</dbReference>
<dbReference type="Pfam" id="PF00126">
    <property type="entry name" value="HTH_1"/>
    <property type="match status" value="1"/>
</dbReference>
<organism evidence="6 7">
    <name type="scientific">Pelagibacterium luteolum</name>
    <dbReference type="NCBI Taxonomy" id="440168"/>
    <lineage>
        <taxon>Bacteria</taxon>
        <taxon>Pseudomonadati</taxon>
        <taxon>Pseudomonadota</taxon>
        <taxon>Alphaproteobacteria</taxon>
        <taxon>Hyphomicrobiales</taxon>
        <taxon>Devosiaceae</taxon>
        <taxon>Pelagibacterium</taxon>
    </lineage>
</organism>
<evidence type="ECO:0000259" key="5">
    <source>
        <dbReference type="PROSITE" id="PS50931"/>
    </source>
</evidence>
<dbReference type="InterPro" id="IPR058163">
    <property type="entry name" value="LysR-type_TF_proteobact-type"/>
</dbReference>
<dbReference type="InterPro" id="IPR000847">
    <property type="entry name" value="LysR_HTH_N"/>
</dbReference>
<dbReference type="PANTHER" id="PTHR30537:SF74">
    <property type="entry name" value="HTH-TYPE TRANSCRIPTIONAL REGULATOR TRPI"/>
    <property type="match status" value="1"/>
</dbReference>
<dbReference type="PANTHER" id="PTHR30537">
    <property type="entry name" value="HTH-TYPE TRANSCRIPTIONAL REGULATOR"/>
    <property type="match status" value="1"/>
</dbReference>
<dbReference type="GO" id="GO:0006351">
    <property type="term" value="P:DNA-templated transcription"/>
    <property type="evidence" value="ECO:0007669"/>
    <property type="project" value="TreeGrafter"/>
</dbReference>
<proteinExistence type="inferred from homology"/>
<dbReference type="Pfam" id="PF03466">
    <property type="entry name" value="LysR_substrate"/>
    <property type="match status" value="1"/>
</dbReference>
<dbReference type="SUPFAM" id="SSF53850">
    <property type="entry name" value="Periplasmic binding protein-like II"/>
    <property type="match status" value="1"/>
</dbReference>
<gene>
    <name evidence="6" type="ORF">SAMN04487974_1189</name>
</gene>
<evidence type="ECO:0000256" key="2">
    <source>
        <dbReference type="ARBA" id="ARBA00023015"/>
    </source>
</evidence>
<dbReference type="SUPFAM" id="SSF46785">
    <property type="entry name" value="Winged helix' DNA-binding domain"/>
    <property type="match status" value="1"/>
</dbReference>
<dbReference type="PROSITE" id="PS50931">
    <property type="entry name" value="HTH_LYSR"/>
    <property type="match status" value="1"/>
</dbReference>
<keyword evidence="3 6" id="KW-0238">DNA-binding</keyword>